<dbReference type="InterPro" id="IPR052927">
    <property type="entry name" value="DCC_oxidoreductase"/>
</dbReference>
<accession>A0A318SH86</accession>
<dbReference type="Pfam" id="PF04134">
    <property type="entry name" value="DCC1-like"/>
    <property type="match status" value="1"/>
</dbReference>
<sequence length="130" mass="14689">MIVVFDGRCLLCNRWVQFLLRHDRRGRIRYASMQGATGSALLRDAGLPTENLETLLVVDDAGRRWRHTGAILRLLHALGGPWRLAWAAWLVPAPLRDAAYRLLARNRYRVFGRADACMPPPPGTAGRFLD</sequence>
<dbReference type="GO" id="GO:0015035">
    <property type="term" value="F:protein-disulfide reductase activity"/>
    <property type="evidence" value="ECO:0007669"/>
    <property type="project" value="InterPro"/>
</dbReference>
<evidence type="ECO:0000313" key="1">
    <source>
        <dbReference type="EMBL" id="PYE76380.1"/>
    </source>
</evidence>
<dbReference type="EMBL" id="QJTC01000013">
    <property type="protein sequence ID" value="PYE76380.1"/>
    <property type="molecule type" value="Genomic_DNA"/>
</dbReference>
<dbReference type="InterPro" id="IPR007263">
    <property type="entry name" value="DCC1-like"/>
</dbReference>
<dbReference type="AlphaFoldDB" id="A0A318SH86"/>
<dbReference type="RefSeq" id="WP_110465861.1">
    <property type="nucleotide sequence ID" value="NZ_JAMOFZ010000013.1"/>
</dbReference>
<comment type="caution">
    <text evidence="1">The sequence shown here is derived from an EMBL/GenBank/DDBJ whole genome shotgun (WGS) entry which is preliminary data.</text>
</comment>
<proteinExistence type="predicted"/>
<organism evidence="1 2">
    <name type="scientific">Xylophilus ampelinus</name>
    <dbReference type="NCBI Taxonomy" id="54067"/>
    <lineage>
        <taxon>Bacteria</taxon>
        <taxon>Pseudomonadati</taxon>
        <taxon>Pseudomonadota</taxon>
        <taxon>Betaproteobacteria</taxon>
        <taxon>Burkholderiales</taxon>
        <taxon>Xylophilus</taxon>
    </lineage>
</organism>
<protein>
    <submittedName>
        <fullName evidence="1">Putative DCC family thiol-disulfide oxidoreductase YuxK</fullName>
    </submittedName>
</protein>
<name>A0A318SH86_9BURK</name>
<reference evidence="1 2" key="1">
    <citation type="submission" date="2018-06" db="EMBL/GenBank/DDBJ databases">
        <title>Genomic Encyclopedia of Type Strains, Phase III (KMG-III): the genomes of soil and plant-associated and newly described type strains.</title>
        <authorList>
            <person name="Whitman W."/>
        </authorList>
    </citation>
    <scope>NUCLEOTIDE SEQUENCE [LARGE SCALE GENOMIC DNA]</scope>
    <source>
        <strain evidence="1 2">CECT 7646</strain>
    </source>
</reference>
<dbReference type="Proteomes" id="UP000247540">
    <property type="component" value="Unassembled WGS sequence"/>
</dbReference>
<dbReference type="OrthoDB" id="9785438at2"/>
<gene>
    <name evidence="1" type="ORF">DFQ15_11368</name>
</gene>
<dbReference type="PANTHER" id="PTHR33639:SF2">
    <property type="entry name" value="DUF393 DOMAIN-CONTAINING PROTEIN"/>
    <property type="match status" value="1"/>
</dbReference>
<dbReference type="PANTHER" id="PTHR33639">
    <property type="entry name" value="THIOL-DISULFIDE OXIDOREDUCTASE DCC"/>
    <property type="match status" value="1"/>
</dbReference>
<evidence type="ECO:0000313" key="2">
    <source>
        <dbReference type="Proteomes" id="UP000247540"/>
    </source>
</evidence>
<keyword evidence="2" id="KW-1185">Reference proteome</keyword>